<dbReference type="AlphaFoldDB" id="A0A059F3T2"/>
<feature type="domain" description="Protein kinase" evidence="5">
    <location>
        <begin position="12"/>
        <end position="278"/>
    </location>
</feature>
<dbReference type="InterPro" id="IPR045269">
    <property type="entry name" value="Atg1-like"/>
</dbReference>
<dbReference type="InterPro" id="IPR000719">
    <property type="entry name" value="Prot_kinase_dom"/>
</dbReference>
<evidence type="ECO:0000256" key="2">
    <source>
        <dbReference type="ARBA" id="ARBA00022840"/>
    </source>
</evidence>
<evidence type="ECO:0000256" key="3">
    <source>
        <dbReference type="PROSITE-ProRule" id="PRU10141"/>
    </source>
</evidence>
<evidence type="ECO:0000256" key="1">
    <source>
        <dbReference type="ARBA" id="ARBA00022741"/>
    </source>
</evidence>
<gene>
    <name evidence="6" type="ORF">H312_00807</name>
</gene>
<dbReference type="STRING" id="1288291.A0A059F3T2"/>
<keyword evidence="4 6" id="KW-0723">Serine/threonine-protein kinase</keyword>
<dbReference type="PROSITE" id="PS50011">
    <property type="entry name" value="PROTEIN_KINASE_DOM"/>
    <property type="match status" value="1"/>
</dbReference>
<name>A0A059F3T2_9MICR</name>
<sequence length="279" mass="32854">MFIKNRRKIKNYEFITTIGEGRYSTVYKAKKDDEQIVAIKEVSKNSKLFNYLYVENERKNIKLIKPHENIIQHFEFLEDNESYYFVMEYIDGYSLRREITESIWSKNKEDLSFELKKSVILQTIEAVEFLHSCNIYHCDIKPENIVLFKDKIKVLDFGCSYYSPDRFISFSKGVINSTPGVGAPEIVFVDPEITVDMEKVDVWGLGFLIYFIFSGNTPFTSRNSTETFLEVKNLKVKYTCVPKCITDICRAIFIKDIGKRLNLKELRELIYNLTEEEFK</sequence>
<dbReference type="PROSITE" id="PS00108">
    <property type="entry name" value="PROTEIN_KINASE_ST"/>
    <property type="match status" value="1"/>
</dbReference>
<dbReference type="Gene3D" id="1.10.510.10">
    <property type="entry name" value="Transferase(Phosphotransferase) domain 1"/>
    <property type="match status" value="1"/>
</dbReference>
<reference evidence="7" key="1">
    <citation type="submission" date="2013-02" db="EMBL/GenBank/DDBJ databases">
        <authorList>
            <consortium name="The Broad Institute Genome Sequencing Platform"/>
            <person name="Cuomo C."/>
            <person name="Becnel J."/>
            <person name="Sanscrainte N."/>
            <person name="Walker B."/>
            <person name="Young S.K."/>
            <person name="Zeng Q."/>
            <person name="Gargeya S."/>
            <person name="Fitzgerald M."/>
            <person name="Haas B."/>
            <person name="Abouelleil A."/>
            <person name="Alvarado L."/>
            <person name="Arachchi H.M."/>
            <person name="Berlin A.M."/>
            <person name="Chapman S.B."/>
            <person name="Dewar J."/>
            <person name="Goldberg J."/>
            <person name="Griggs A."/>
            <person name="Gujja S."/>
            <person name="Hansen M."/>
            <person name="Howarth C."/>
            <person name="Imamovic A."/>
            <person name="Larimer J."/>
            <person name="McCowan C."/>
            <person name="Murphy C."/>
            <person name="Neiman D."/>
            <person name="Pearson M."/>
            <person name="Priest M."/>
            <person name="Roberts A."/>
            <person name="Saif S."/>
            <person name="Shea T."/>
            <person name="Sisk P."/>
            <person name="Sykes S."/>
            <person name="Wortman J."/>
            <person name="Nusbaum C."/>
            <person name="Birren B."/>
        </authorList>
    </citation>
    <scope>NUCLEOTIDE SEQUENCE [LARGE SCALE GENOMIC DNA]</scope>
    <source>
        <strain evidence="7">PRA339</strain>
    </source>
</reference>
<dbReference type="GO" id="GO:0005524">
    <property type="term" value="F:ATP binding"/>
    <property type="evidence" value="ECO:0007669"/>
    <property type="project" value="UniProtKB-UniRule"/>
</dbReference>
<dbReference type="PROSITE" id="PS00107">
    <property type="entry name" value="PROTEIN_KINASE_ATP"/>
    <property type="match status" value="1"/>
</dbReference>
<keyword evidence="2 3" id="KW-0067">ATP-binding</keyword>
<evidence type="ECO:0000313" key="7">
    <source>
        <dbReference type="Proteomes" id="UP000030655"/>
    </source>
</evidence>
<dbReference type="SMART" id="SM00220">
    <property type="entry name" value="S_TKc"/>
    <property type="match status" value="1"/>
</dbReference>
<evidence type="ECO:0000313" key="6">
    <source>
        <dbReference type="EMBL" id="KCZ81767.1"/>
    </source>
</evidence>
<dbReference type="PANTHER" id="PTHR24348">
    <property type="entry name" value="SERINE/THREONINE-PROTEIN KINASE UNC-51-RELATED"/>
    <property type="match status" value="1"/>
</dbReference>
<dbReference type="GO" id="GO:0005737">
    <property type="term" value="C:cytoplasm"/>
    <property type="evidence" value="ECO:0007669"/>
    <property type="project" value="TreeGrafter"/>
</dbReference>
<keyword evidence="6" id="KW-0418">Kinase</keyword>
<dbReference type="EMBL" id="KK365137">
    <property type="protein sequence ID" value="KCZ81767.1"/>
    <property type="molecule type" value="Genomic_DNA"/>
</dbReference>
<proteinExistence type="inferred from homology"/>
<dbReference type="GO" id="GO:0010506">
    <property type="term" value="P:regulation of autophagy"/>
    <property type="evidence" value="ECO:0007669"/>
    <property type="project" value="InterPro"/>
</dbReference>
<keyword evidence="7" id="KW-1185">Reference proteome</keyword>
<dbReference type="HOGENOM" id="CLU_000288_63_0_1"/>
<dbReference type="InterPro" id="IPR017441">
    <property type="entry name" value="Protein_kinase_ATP_BS"/>
</dbReference>
<reference evidence="6 7" key="2">
    <citation type="submission" date="2014-03" db="EMBL/GenBank/DDBJ databases">
        <title>The Genome Sequence of Anncaliia algerae insect isolate PRA339.</title>
        <authorList>
            <consortium name="The Broad Institute Genome Sequencing Platform"/>
            <consortium name="The Broad Institute Genome Sequencing Center for Infectious Disease"/>
            <person name="Cuomo C."/>
            <person name="Becnel J."/>
            <person name="Sanscrainte N."/>
            <person name="Walker B."/>
            <person name="Young S.K."/>
            <person name="Zeng Q."/>
            <person name="Gargeya S."/>
            <person name="Fitzgerald M."/>
            <person name="Haas B."/>
            <person name="Abouelleil A."/>
            <person name="Alvarado L."/>
            <person name="Arachchi H.M."/>
            <person name="Berlin A.M."/>
            <person name="Chapman S.B."/>
            <person name="Dewar J."/>
            <person name="Goldberg J."/>
            <person name="Griggs A."/>
            <person name="Gujja S."/>
            <person name="Hansen M."/>
            <person name="Howarth C."/>
            <person name="Imamovic A."/>
            <person name="Larimer J."/>
            <person name="McCowan C."/>
            <person name="Murphy C."/>
            <person name="Neiman D."/>
            <person name="Pearson M."/>
            <person name="Priest M."/>
            <person name="Roberts A."/>
            <person name="Saif S."/>
            <person name="Shea T."/>
            <person name="Sisk P."/>
            <person name="Sykes S."/>
            <person name="Wortman J."/>
            <person name="Nusbaum C."/>
            <person name="Birren B."/>
        </authorList>
    </citation>
    <scope>NUCLEOTIDE SEQUENCE [LARGE SCALE GENOMIC DNA]</scope>
    <source>
        <strain evidence="6 7">PRA339</strain>
    </source>
</reference>
<evidence type="ECO:0000256" key="4">
    <source>
        <dbReference type="RuleBase" id="RU000304"/>
    </source>
</evidence>
<dbReference type="Proteomes" id="UP000030655">
    <property type="component" value="Unassembled WGS sequence"/>
</dbReference>
<accession>A0A059F3T2</accession>
<dbReference type="VEuPathDB" id="MicrosporidiaDB:H312_00807"/>
<organism evidence="6 7">
    <name type="scientific">Anncaliia algerae PRA339</name>
    <dbReference type="NCBI Taxonomy" id="1288291"/>
    <lineage>
        <taxon>Eukaryota</taxon>
        <taxon>Fungi</taxon>
        <taxon>Fungi incertae sedis</taxon>
        <taxon>Microsporidia</taxon>
        <taxon>Tubulinosematoidea</taxon>
        <taxon>Tubulinosematidae</taxon>
        <taxon>Anncaliia</taxon>
    </lineage>
</organism>
<dbReference type="InterPro" id="IPR008271">
    <property type="entry name" value="Ser/Thr_kinase_AS"/>
</dbReference>
<keyword evidence="6" id="KW-0808">Transferase</keyword>
<dbReference type="Pfam" id="PF00069">
    <property type="entry name" value="Pkinase"/>
    <property type="match status" value="1"/>
</dbReference>
<evidence type="ECO:0000259" key="5">
    <source>
        <dbReference type="PROSITE" id="PS50011"/>
    </source>
</evidence>
<dbReference type="GO" id="GO:0004674">
    <property type="term" value="F:protein serine/threonine kinase activity"/>
    <property type="evidence" value="ECO:0007669"/>
    <property type="project" value="UniProtKB-KW"/>
</dbReference>
<keyword evidence="1 3" id="KW-0547">Nucleotide-binding</keyword>
<dbReference type="SUPFAM" id="SSF56112">
    <property type="entry name" value="Protein kinase-like (PK-like)"/>
    <property type="match status" value="1"/>
</dbReference>
<comment type="similarity">
    <text evidence="4">Belongs to the protein kinase superfamily.</text>
</comment>
<dbReference type="InterPro" id="IPR011009">
    <property type="entry name" value="Kinase-like_dom_sf"/>
</dbReference>
<protein>
    <submittedName>
        <fullName evidence="6">Serine/threonine protein kinase</fullName>
    </submittedName>
</protein>
<feature type="binding site" evidence="3">
    <location>
        <position position="40"/>
    </location>
    <ligand>
        <name>ATP</name>
        <dbReference type="ChEBI" id="CHEBI:30616"/>
    </ligand>
</feature>
<dbReference type="OrthoDB" id="2186239at2759"/>